<gene>
    <name evidence="8" type="ORF">RFI_11803</name>
</gene>
<evidence type="ECO:0000259" key="7">
    <source>
        <dbReference type="PROSITE" id="PS51722"/>
    </source>
</evidence>
<evidence type="ECO:0000256" key="1">
    <source>
        <dbReference type="ARBA" id="ARBA00007733"/>
    </source>
</evidence>
<dbReference type="Gene3D" id="3.40.50.300">
    <property type="entry name" value="P-loop containing nucleotide triphosphate hydrolases"/>
    <property type="match status" value="2"/>
</dbReference>
<dbReference type="OrthoDB" id="361630at2759"/>
<evidence type="ECO:0000256" key="4">
    <source>
        <dbReference type="ARBA" id="ARBA00022917"/>
    </source>
</evidence>
<proteinExistence type="inferred from homology"/>
<evidence type="ECO:0000313" key="8">
    <source>
        <dbReference type="EMBL" id="ETO25333.1"/>
    </source>
</evidence>
<feature type="domain" description="Tr-type G" evidence="7">
    <location>
        <begin position="363"/>
        <end position="544"/>
    </location>
</feature>
<sequence length="544" mass="62248">MNSLFFKKTTIYDRNINKIRKISKKHTTLEYQTLDKDSKGTPHPIDFSLYENVCIQPTITRSDSSIPRSLRPFRVAKKETDDMMAMTDTNKEPRTLAFTYETESREDDTSANTNELLQKALSNDQVYDSEAYSTNGPSKPVDPSESELLGELRQSADPHNLQRGPILQHTLQGNNLFAEDDDIKPHPTAQRDSEENMLEKCQSEMKRNRLEMKARSSETEIEDTDRMLNEIYEKYNNLEEEQKWLEMDDNDDSGRERARQIDIELGKPPTIDYENRPPPDLIVLPVFGKLSDYCKLLHTSPNTLKAALQTLEIYEHDWITQDAGELVAQMIRPKTKVVLEQWSADVSSKYGTYSPEQYVRLPKRSPVLCILGHVDHGKTTFLDYLRHTRLADKEIGGITQSIGAFTVDMPRQCSHSKCIVFDTPGHAAFTGMRRRGAHAVDAAILMIDACEGIQPQTRESLALSCNKKSCHIRFHFVVYKTNVYAFIAHRIIRKERLPFVVALNKCDKPEANPTKVKQQLEALGVYSHDVDVSSNFVFSFFIFV</sequence>
<evidence type="ECO:0000313" key="9">
    <source>
        <dbReference type="Proteomes" id="UP000023152"/>
    </source>
</evidence>
<dbReference type="GO" id="GO:0003924">
    <property type="term" value="F:GTPase activity"/>
    <property type="evidence" value="ECO:0007669"/>
    <property type="project" value="InterPro"/>
</dbReference>
<comment type="similarity">
    <text evidence="1">Belongs to the TRAFAC class translation factor GTPase superfamily. Classic translation factor GTPase family. IF-2 subfamily.</text>
</comment>
<dbReference type="PRINTS" id="PR00315">
    <property type="entry name" value="ELONGATNFCT"/>
</dbReference>
<dbReference type="PROSITE" id="PS51722">
    <property type="entry name" value="G_TR_2"/>
    <property type="match status" value="1"/>
</dbReference>
<dbReference type="AlphaFoldDB" id="X6NHG2"/>
<keyword evidence="9" id="KW-1185">Reference proteome</keyword>
<feature type="region of interest" description="Disordered" evidence="6">
    <location>
        <begin position="129"/>
        <end position="148"/>
    </location>
</feature>
<evidence type="ECO:0000256" key="2">
    <source>
        <dbReference type="ARBA" id="ARBA00022540"/>
    </source>
</evidence>
<reference evidence="8 9" key="1">
    <citation type="journal article" date="2013" name="Curr. Biol.">
        <title>The Genome of the Foraminiferan Reticulomyxa filosa.</title>
        <authorList>
            <person name="Glockner G."/>
            <person name="Hulsmann N."/>
            <person name="Schleicher M."/>
            <person name="Noegel A.A."/>
            <person name="Eichinger L."/>
            <person name="Gallinger C."/>
            <person name="Pawlowski J."/>
            <person name="Sierra R."/>
            <person name="Euteneuer U."/>
            <person name="Pillet L."/>
            <person name="Moustafa A."/>
            <person name="Platzer M."/>
            <person name="Groth M."/>
            <person name="Szafranski K."/>
            <person name="Schliwa M."/>
        </authorList>
    </citation>
    <scope>NUCLEOTIDE SEQUENCE [LARGE SCALE GENOMIC DNA]</scope>
</reference>
<dbReference type="InterPro" id="IPR027417">
    <property type="entry name" value="P-loop_NTPase"/>
</dbReference>
<organism evidence="8 9">
    <name type="scientific">Reticulomyxa filosa</name>
    <dbReference type="NCBI Taxonomy" id="46433"/>
    <lineage>
        <taxon>Eukaryota</taxon>
        <taxon>Sar</taxon>
        <taxon>Rhizaria</taxon>
        <taxon>Retaria</taxon>
        <taxon>Foraminifera</taxon>
        <taxon>Monothalamids</taxon>
        <taxon>Reticulomyxidae</taxon>
        <taxon>Reticulomyxa</taxon>
    </lineage>
</organism>
<dbReference type="GO" id="GO:0003743">
    <property type="term" value="F:translation initiation factor activity"/>
    <property type="evidence" value="ECO:0007669"/>
    <property type="project" value="UniProtKB-KW"/>
</dbReference>
<protein>
    <submittedName>
        <fullName evidence="8">Translation initiation factor IF-2</fullName>
    </submittedName>
</protein>
<keyword evidence="2 8" id="KW-0396">Initiation factor</keyword>
<comment type="caution">
    <text evidence="8">The sequence shown here is derived from an EMBL/GenBank/DDBJ whole genome shotgun (WGS) entry which is preliminary data.</text>
</comment>
<dbReference type="InterPro" id="IPR000795">
    <property type="entry name" value="T_Tr_GTP-bd_dom"/>
</dbReference>
<dbReference type="PANTHER" id="PTHR43381">
    <property type="entry name" value="TRANSLATION INITIATION FACTOR IF-2-RELATED"/>
    <property type="match status" value="1"/>
</dbReference>
<dbReference type="EMBL" id="ASPP01008623">
    <property type="protein sequence ID" value="ETO25333.1"/>
    <property type="molecule type" value="Genomic_DNA"/>
</dbReference>
<name>X6NHG2_RETFI</name>
<keyword evidence="3" id="KW-0547">Nucleotide-binding</keyword>
<dbReference type="CDD" id="cd01887">
    <property type="entry name" value="IF2_eIF5B"/>
    <property type="match status" value="1"/>
</dbReference>
<dbReference type="PANTHER" id="PTHR43381:SF5">
    <property type="entry name" value="TR-TYPE G DOMAIN-CONTAINING PROTEIN"/>
    <property type="match status" value="1"/>
</dbReference>
<dbReference type="Proteomes" id="UP000023152">
    <property type="component" value="Unassembled WGS sequence"/>
</dbReference>
<evidence type="ECO:0000256" key="6">
    <source>
        <dbReference type="SAM" id="MobiDB-lite"/>
    </source>
</evidence>
<dbReference type="Pfam" id="PF00009">
    <property type="entry name" value="GTP_EFTU"/>
    <property type="match status" value="1"/>
</dbReference>
<dbReference type="InterPro" id="IPR005225">
    <property type="entry name" value="Small_GTP-bd"/>
</dbReference>
<evidence type="ECO:0000256" key="3">
    <source>
        <dbReference type="ARBA" id="ARBA00022741"/>
    </source>
</evidence>
<dbReference type="GO" id="GO:0005525">
    <property type="term" value="F:GTP binding"/>
    <property type="evidence" value="ECO:0007669"/>
    <property type="project" value="UniProtKB-KW"/>
</dbReference>
<dbReference type="InterPro" id="IPR015760">
    <property type="entry name" value="TIF_IF2"/>
</dbReference>
<accession>X6NHG2</accession>
<dbReference type="NCBIfam" id="TIGR00231">
    <property type="entry name" value="small_GTP"/>
    <property type="match status" value="1"/>
</dbReference>
<dbReference type="GO" id="GO:0005737">
    <property type="term" value="C:cytoplasm"/>
    <property type="evidence" value="ECO:0007669"/>
    <property type="project" value="TreeGrafter"/>
</dbReference>
<evidence type="ECO:0000256" key="5">
    <source>
        <dbReference type="ARBA" id="ARBA00023134"/>
    </source>
</evidence>
<dbReference type="SUPFAM" id="SSF52540">
    <property type="entry name" value="P-loop containing nucleoside triphosphate hydrolases"/>
    <property type="match status" value="1"/>
</dbReference>
<keyword evidence="4" id="KW-0648">Protein biosynthesis</keyword>
<keyword evidence="5" id="KW-0342">GTP-binding</keyword>
<feature type="region of interest" description="Disordered" evidence="6">
    <location>
        <begin position="178"/>
        <end position="197"/>
    </location>
</feature>
<feature type="compositionally biased region" description="Basic and acidic residues" evidence="6">
    <location>
        <begin position="183"/>
        <end position="197"/>
    </location>
</feature>